<dbReference type="InterPro" id="IPR023366">
    <property type="entry name" value="ATP_synth_asu-like_sf"/>
</dbReference>
<evidence type="ECO:0000313" key="2">
    <source>
        <dbReference type="Proteomes" id="UP000263517"/>
    </source>
</evidence>
<dbReference type="AlphaFoldDB" id="A0A350NZK0"/>
<name>A0A350NZK0_9ALTE</name>
<dbReference type="Gene3D" id="2.40.30.20">
    <property type="match status" value="1"/>
</dbReference>
<protein>
    <submittedName>
        <fullName evidence="1">Uncharacterized protein</fullName>
    </submittedName>
</protein>
<comment type="caution">
    <text evidence="1">The sequence shown here is derived from an EMBL/GenBank/DDBJ whole genome shotgun (WGS) entry which is preliminary data.</text>
</comment>
<organism evidence="1 2">
    <name type="scientific">Alteromonas australica</name>
    <dbReference type="NCBI Taxonomy" id="589873"/>
    <lineage>
        <taxon>Bacteria</taxon>
        <taxon>Pseudomonadati</taxon>
        <taxon>Pseudomonadota</taxon>
        <taxon>Gammaproteobacteria</taxon>
        <taxon>Alteromonadales</taxon>
        <taxon>Alteromonadaceae</taxon>
        <taxon>Alteromonas/Salinimonas group</taxon>
        <taxon>Alteromonas</taxon>
    </lineage>
</organism>
<accession>A0A350NZK0</accession>
<dbReference type="Proteomes" id="UP000263517">
    <property type="component" value="Unassembled WGS sequence"/>
</dbReference>
<reference evidence="1 2" key="1">
    <citation type="journal article" date="2018" name="Nat. Biotechnol.">
        <title>A standardized bacterial taxonomy based on genome phylogeny substantially revises the tree of life.</title>
        <authorList>
            <person name="Parks D.H."/>
            <person name="Chuvochina M."/>
            <person name="Waite D.W."/>
            <person name="Rinke C."/>
            <person name="Skarshewski A."/>
            <person name="Chaumeil P.A."/>
            <person name="Hugenholtz P."/>
        </authorList>
    </citation>
    <scope>NUCLEOTIDE SEQUENCE [LARGE SCALE GENOMIC DNA]</scope>
    <source>
        <strain evidence="1">UBA11978</strain>
    </source>
</reference>
<dbReference type="EMBL" id="DNAN01000065">
    <property type="protein sequence ID" value="HAW74467.1"/>
    <property type="molecule type" value="Genomic_DNA"/>
</dbReference>
<sequence length="674" mass="71509">MGGWKSISSETYEGTARGLINFVTTDGSDLIGVGTHLKYYLEQGGSYNDVTPLRVTTSAGDVTFSASNGSSTITVTDTTHGALENDFVTFSGAASLGGNVTAAVLNQEYQIANIVNANSYQITAKDTSGTTVTANASDSGNGGGSIVGKYQINTGLDSAVDGTGWGGGLWSGEVSGAALTTLNEGGELSASDTTITLTSAASFPSSGTLLIDSELITYSGKSTNDITGATRGALGTTAATHSNGATVVNATDFFGWGSAAPTGTSLDLRLWSHDTLGDDLLLCARDSGIFRWEKANGLNTRAIKLVDTTGGTPRSVPTIAKQVMVFPFPRHVIAFGCDDENSGSTDTEGDGTQNPLKIRFSDSEDQLKWFAVTSGGSINTAGGFDLGVGSEIVQAVKTRREVVVLTDTAIYSMTFVGGQSIFAANLVASNISIISPNAAVAVDDTVYWMGKNNFYIYRGTTEKLPCTVELKVFNDINVDQFNKITAGANADHGEIWWFYTSASASENDRYVIYNYQTQIWYFGSLSRTAWIDKTSRSNPHAAGASKLFKHEDGVDDDTTAMTSSITSAVMDIADGENFSFVRRVVPDVNFTGSEQTGVTATFTMEARNFPGTTFDSTDSGAVTRTATSPVDQYTDQLHIRLRGRAYTLKISSDQLGVQWQLGSPRFDIRPDGRR</sequence>
<proteinExistence type="predicted"/>
<evidence type="ECO:0000313" key="1">
    <source>
        <dbReference type="EMBL" id="HAW74467.1"/>
    </source>
</evidence>
<gene>
    <name evidence="1" type="ORF">DCW74_01890</name>
</gene>